<sequence>MSDITATQTASAMYNRAKNIASGKIDLEVSMITVMGIMLLGFFYMVTASIGMSIYSKCDAMKGKKVQDNLNKYLAATLTIGLTIPFTLLVTKFAKSEGAVFTLIYSIMGLVGSAAALNWTLKCENAKETEKGYAGFSTALFTCTLLLSMFLMRPKK</sequence>
<dbReference type="KEGG" id="vg:5845709"/>
<dbReference type="OrthoDB" id="25403at10239"/>
<feature type="transmembrane region" description="Helical" evidence="1">
    <location>
        <begin position="29"/>
        <end position="52"/>
    </location>
</feature>
<feature type="domain" description="DUF5904" evidence="2">
    <location>
        <begin position="23"/>
        <end position="155"/>
    </location>
</feature>
<reference evidence="3 4" key="1">
    <citation type="journal article" date="2008" name="PLoS ONE">
        <title>Life-cycle and genome of OtV5, a large DNA virus of the pelagic marine unicellular green alga Ostreococcus tauri.</title>
        <authorList>
            <person name="Derelle E."/>
            <person name="Ferraz C."/>
            <person name="Escande M.L."/>
            <person name="Eychenie S."/>
            <person name="Cooke R."/>
            <person name="Piganeau G."/>
            <person name="Desdevises Y."/>
            <person name="Bellec L."/>
            <person name="Moreau H."/>
            <person name="Grimsley N."/>
        </authorList>
    </citation>
    <scope>NUCLEOTIDE SEQUENCE [LARGE SCALE GENOMIC DNA]</scope>
    <source>
        <strain evidence="3 4">OtV5</strain>
    </source>
</reference>
<gene>
    <name evidence="3" type="ORF">OtV5_045</name>
</gene>
<evidence type="ECO:0000313" key="3">
    <source>
        <dbReference type="EMBL" id="ABY27828.1"/>
    </source>
</evidence>
<name>A9YVU5_9PHYC</name>
<protein>
    <recommendedName>
        <fullName evidence="2">DUF5904 domain-containing protein</fullName>
    </recommendedName>
</protein>
<feature type="transmembrane region" description="Helical" evidence="1">
    <location>
        <begin position="100"/>
        <end position="121"/>
    </location>
</feature>
<keyword evidence="4" id="KW-1185">Reference proteome</keyword>
<dbReference type="Proteomes" id="UP000203890">
    <property type="component" value="Segment"/>
</dbReference>
<keyword evidence="1" id="KW-0812">Transmembrane</keyword>
<evidence type="ECO:0000313" key="4">
    <source>
        <dbReference type="Proteomes" id="UP000203890"/>
    </source>
</evidence>
<dbReference type="EMBL" id="EU304328">
    <property type="protein sequence ID" value="ABY27828.1"/>
    <property type="molecule type" value="Genomic_DNA"/>
</dbReference>
<organism evidence="3 4">
    <name type="scientific">Ostreococcus tauri virus OtV5</name>
    <dbReference type="NCBI Taxonomy" id="1785753"/>
    <lineage>
        <taxon>Viruses</taxon>
        <taxon>Varidnaviria</taxon>
        <taxon>Bamfordvirae</taxon>
        <taxon>Nucleocytoviricota</taxon>
        <taxon>Megaviricetes</taxon>
        <taxon>Algavirales</taxon>
        <taxon>Phycodnaviridae</taxon>
        <taxon>Prasinovirus</taxon>
        <taxon>Prasinovirus ostreotauri</taxon>
    </lineage>
</organism>
<keyword evidence="1" id="KW-1133">Transmembrane helix</keyword>
<dbReference type="Pfam" id="PF19261">
    <property type="entry name" value="DUF5904"/>
    <property type="match status" value="1"/>
</dbReference>
<dbReference type="InterPro" id="IPR045360">
    <property type="entry name" value="DUF5904"/>
</dbReference>
<dbReference type="GeneID" id="5845709"/>
<feature type="transmembrane region" description="Helical" evidence="1">
    <location>
        <begin position="133"/>
        <end position="152"/>
    </location>
</feature>
<feature type="transmembrane region" description="Helical" evidence="1">
    <location>
        <begin position="73"/>
        <end position="94"/>
    </location>
</feature>
<keyword evidence="1" id="KW-0472">Membrane</keyword>
<proteinExistence type="predicted"/>
<evidence type="ECO:0000259" key="2">
    <source>
        <dbReference type="Pfam" id="PF19261"/>
    </source>
</evidence>
<accession>A9YVU5</accession>
<evidence type="ECO:0000256" key="1">
    <source>
        <dbReference type="SAM" id="Phobius"/>
    </source>
</evidence>
<dbReference type="RefSeq" id="YP_001648124.1">
    <property type="nucleotide sequence ID" value="NC_010191.2"/>
</dbReference>